<dbReference type="Gene3D" id="3.40.50.300">
    <property type="entry name" value="P-loop containing nucleotide triphosphate hydrolases"/>
    <property type="match status" value="1"/>
</dbReference>
<dbReference type="HOGENOM" id="CLU_058032_0_0_5"/>
<dbReference type="eggNOG" id="COG1618">
    <property type="taxonomic scope" value="Bacteria"/>
</dbReference>
<gene>
    <name evidence="1" type="ordered locus">OCA5_c22010</name>
</gene>
<proteinExistence type="predicted"/>
<dbReference type="EMBL" id="CP002826">
    <property type="protein sequence ID" value="AEI06903.1"/>
    <property type="molecule type" value="Genomic_DNA"/>
</dbReference>
<organism evidence="1 2">
    <name type="scientific">Afipia carboxidovorans (strain ATCC 49405 / DSM 1227 / KCTC 32145 / OM5)</name>
    <name type="common">Oligotropha carboxidovorans</name>
    <dbReference type="NCBI Taxonomy" id="504832"/>
    <lineage>
        <taxon>Bacteria</taxon>
        <taxon>Pseudomonadati</taxon>
        <taxon>Pseudomonadota</taxon>
        <taxon>Alphaproteobacteria</taxon>
        <taxon>Hyphomicrobiales</taxon>
        <taxon>Nitrobacteraceae</taxon>
        <taxon>Afipia</taxon>
    </lineage>
</organism>
<dbReference type="InterPro" id="IPR027417">
    <property type="entry name" value="P-loop_NTPase"/>
</dbReference>
<name>F8BXR6_AFIC5</name>
<dbReference type="KEGG" id="ocg:OCA5_c22010"/>
<accession>F8BXR6</accession>
<dbReference type="Pfam" id="PF05402">
    <property type="entry name" value="PqqD"/>
    <property type="match status" value="1"/>
</dbReference>
<dbReference type="SUPFAM" id="SSF53795">
    <property type="entry name" value="PEP carboxykinase-like"/>
    <property type="match status" value="1"/>
</dbReference>
<dbReference type="AlphaFoldDB" id="F8BXR6"/>
<dbReference type="OrthoDB" id="7817603at2"/>
<evidence type="ECO:0000313" key="1">
    <source>
        <dbReference type="EMBL" id="AEI06903.1"/>
    </source>
</evidence>
<reference evidence="1 2" key="1">
    <citation type="journal article" date="2011" name="J. Bacteriol.">
        <title>Complete genome sequences of the chemolithoautotrophic Oligotropha carboxidovorans strains OM4 and OM5.</title>
        <authorList>
            <person name="Volland S."/>
            <person name="Rachinger M."/>
            <person name="Strittmatter A."/>
            <person name="Daniel R."/>
            <person name="Gottschalk G."/>
            <person name="Meyer O."/>
        </authorList>
    </citation>
    <scope>NUCLEOTIDE SEQUENCE [LARGE SCALE GENOMIC DNA]</scope>
    <source>
        <strain evidence="2">ATCC 49405 / DSM 1227 / KCTC 32145 / OM5</strain>
    </source>
</reference>
<protein>
    <submittedName>
        <fullName evidence="1">Uncharacterized protein</fullName>
    </submittedName>
</protein>
<keyword evidence="2" id="KW-1185">Reference proteome</keyword>
<sequence length="390" mass="42292">MRRSRSNLPFTMNIVVPSRFQPSFGSLRPAAGTSFALINQIPVLFSDDEQKLFELNDVAAFIWCSMQNAVPLETISDQLVNRGLSSTGARESLRDALNQWLGAGLIVPHIDTLDFAFCTVVGQRLVQIRASDARVLDHLRSIFIATTAPKADAETIFAVHRAGSTSIVIHEGRKVLSCGTNELAPTFKAYITEQLLLTGDTRNVVFHAAAVVSGDRALLISAPPGTGKSTLTMHLLNADFGYAADDIVIIGPDGAIQGAPFAPTLKSASWSLVSGFRPDVYSVTIHNRLDGQAVRYLNVEADVYKGPIRVNWIVFLERTSGGTPPTLRALSELDTIRRIVGASFATHGKLTTESFHTLKKVASEARSFVLRYAEAEGATNKLIELCNGKL</sequence>
<dbReference type="Proteomes" id="UP000007730">
    <property type="component" value="Chromosome"/>
</dbReference>
<dbReference type="InterPro" id="IPR008792">
    <property type="entry name" value="PQQD"/>
</dbReference>
<dbReference type="STRING" id="504832.OCA5_c22010"/>
<evidence type="ECO:0000313" key="2">
    <source>
        <dbReference type="Proteomes" id="UP000007730"/>
    </source>
</evidence>